<sequence>MYGVSAEDLELFCRMAAFVQEKRREDNAGNTFEAVNDDPTWLPDPEKCHVHRLPFDILVVIFNFVVDEYRDFACRLDTRTRTHLSRARSLDHVRARAPLNIARVCKSWREVALETPSLWTQIGPSSAPFIRTFLARSKSELLDIFWESTKLPGPTDASQRPEYAISFFRPLRDHLHRLNTLDIWNAPLSVYYEYLTSPAPQLEAICASNSSVGNPAIEPLSVPKVLFGGHTPRLRSLYTSRVCISLDTRLLSNLIHLHIEGVIYTRSKPQQLIAVLNACPALERVKLATIDFRSAFPDPTVQANLPLLEHFFLYEMPLDAVQYVLASTITSPTTCLSLNLGNATVGDTFPANVDYATRFPNILRIRFLYIRCRYDRFEHDNIEVMGYENPMSEDDATQLLTLEFTRMRPFAMDTVLSTLESLPMPALELVDLIGFAHAAFTAEKLSHFLSNFAAVTTLALSDEVTRFVHILIITAESRLVLCPSLQTLQIRRSDIRAKKLVKLVKSRQAFDCPLVELELMDCKSINRGGVDKLEALGVTVKWTKLEEEEDATLDPDATDPAFSGRFSPSFASTPDRGVVCI</sequence>
<dbReference type="SUPFAM" id="SSF52047">
    <property type="entry name" value="RNI-like"/>
    <property type="match status" value="1"/>
</dbReference>
<dbReference type="InParanoid" id="A0A067M7G5"/>
<dbReference type="Gene3D" id="1.20.1280.50">
    <property type="match status" value="1"/>
</dbReference>
<dbReference type="HOGENOM" id="CLU_024199_1_2_1"/>
<dbReference type="PANTHER" id="PTHR38926">
    <property type="entry name" value="F-BOX DOMAIN CONTAINING PROTEIN, EXPRESSED"/>
    <property type="match status" value="1"/>
</dbReference>
<evidence type="ECO:0000313" key="1">
    <source>
        <dbReference type="EMBL" id="KDQ10650.1"/>
    </source>
</evidence>
<dbReference type="InterPro" id="IPR036047">
    <property type="entry name" value="F-box-like_dom_sf"/>
</dbReference>
<dbReference type="SUPFAM" id="SSF81383">
    <property type="entry name" value="F-box domain"/>
    <property type="match status" value="1"/>
</dbReference>
<organism evidence="1 2">
    <name type="scientific">Botryobasidium botryosum (strain FD-172 SS1)</name>
    <dbReference type="NCBI Taxonomy" id="930990"/>
    <lineage>
        <taxon>Eukaryota</taxon>
        <taxon>Fungi</taxon>
        <taxon>Dikarya</taxon>
        <taxon>Basidiomycota</taxon>
        <taxon>Agaricomycotina</taxon>
        <taxon>Agaricomycetes</taxon>
        <taxon>Cantharellales</taxon>
        <taxon>Botryobasidiaceae</taxon>
        <taxon>Botryobasidium</taxon>
    </lineage>
</organism>
<proteinExistence type="predicted"/>
<dbReference type="AlphaFoldDB" id="A0A067M7G5"/>
<keyword evidence="2" id="KW-1185">Reference proteome</keyword>
<accession>A0A067M7G5</accession>
<protein>
    <submittedName>
        <fullName evidence="1">Uncharacterized protein</fullName>
    </submittedName>
</protein>
<dbReference type="PANTHER" id="PTHR38926:SF72">
    <property type="entry name" value="IM:7136021-RELATED"/>
    <property type="match status" value="1"/>
</dbReference>
<name>A0A067M7G5_BOTB1</name>
<dbReference type="Gene3D" id="3.80.10.10">
    <property type="entry name" value="Ribonuclease Inhibitor"/>
    <property type="match status" value="1"/>
</dbReference>
<dbReference type="Proteomes" id="UP000027195">
    <property type="component" value="Unassembled WGS sequence"/>
</dbReference>
<gene>
    <name evidence="1" type="ORF">BOTBODRAFT_487191</name>
</gene>
<dbReference type="InterPro" id="IPR032675">
    <property type="entry name" value="LRR_dom_sf"/>
</dbReference>
<reference evidence="2" key="1">
    <citation type="journal article" date="2014" name="Proc. Natl. Acad. Sci. U.S.A.">
        <title>Extensive sampling of basidiomycete genomes demonstrates inadequacy of the white-rot/brown-rot paradigm for wood decay fungi.</title>
        <authorList>
            <person name="Riley R."/>
            <person name="Salamov A.A."/>
            <person name="Brown D.W."/>
            <person name="Nagy L.G."/>
            <person name="Floudas D."/>
            <person name="Held B.W."/>
            <person name="Levasseur A."/>
            <person name="Lombard V."/>
            <person name="Morin E."/>
            <person name="Otillar R."/>
            <person name="Lindquist E.A."/>
            <person name="Sun H."/>
            <person name="LaButti K.M."/>
            <person name="Schmutz J."/>
            <person name="Jabbour D."/>
            <person name="Luo H."/>
            <person name="Baker S.E."/>
            <person name="Pisabarro A.G."/>
            <person name="Walton J.D."/>
            <person name="Blanchette R.A."/>
            <person name="Henrissat B."/>
            <person name="Martin F."/>
            <person name="Cullen D."/>
            <person name="Hibbett D.S."/>
            <person name="Grigoriev I.V."/>
        </authorList>
    </citation>
    <scope>NUCLEOTIDE SEQUENCE [LARGE SCALE GENOMIC DNA]</scope>
    <source>
        <strain evidence="2">FD-172 SS1</strain>
    </source>
</reference>
<dbReference type="EMBL" id="KL198065">
    <property type="protein sequence ID" value="KDQ10650.1"/>
    <property type="molecule type" value="Genomic_DNA"/>
</dbReference>
<evidence type="ECO:0000313" key="2">
    <source>
        <dbReference type="Proteomes" id="UP000027195"/>
    </source>
</evidence>
<dbReference type="OrthoDB" id="3163340at2759"/>